<evidence type="ECO:0000259" key="10">
    <source>
        <dbReference type="Pfam" id="PF13206"/>
    </source>
</evidence>
<reference evidence="11" key="2">
    <citation type="journal article" date="2014" name="Mol. Biochem. Parasitol.">
        <title>Capturing the variant surface glycoprotein repertoire (the VSGnome) of Trypanosoma brucei Lister 427.</title>
        <authorList>
            <person name="Cross G.A."/>
            <person name="Kim H.S."/>
            <person name="Wickstead B."/>
        </authorList>
    </citation>
    <scope>NUCLEOTIDE SEQUENCE</scope>
    <source>
        <strain evidence="11">Lister 427</strain>
    </source>
</reference>
<feature type="region of interest" description="Disordered" evidence="9">
    <location>
        <begin position="416"/>
        <end position="455"/>
    </location>
</feature>
<evidence type="ECO:0000256" key="7">
    <source>
        <dbReference type="ARBA" id="ARBA00023180"/>
    </source>
</evidence>
<keyword evidence="5" id="KW-0732">Signal</keyword>
<dbReference type="Pfam" id="PF13206">
    <property type="entry name" value="VSG_B"/>
    <property type="match status" value="1"/>
</dbReference>
<reference evidence="11" key="1">
    <citation type="submission" date="2013-02" db="EMBL/GenBank/DDBJ databases">
        <authorList>
            <person name="Cross G.A.M."/>
            <person name="Kim H.-S."/>
            <person name="Wickstead B."/>
        </authorList>
    </citation>
    <scope>NUCLEOTIDE SEQUENCE</scope>
    <source>
        <strain evidence="11">Lister 427</strain>
    </source>
</reference>
<dbReference type="VEuPathDB" id="TriTrypDB:Tb11.v5.0919"/>
<protein>
    <submittedName>
        <fullName evidence="11">Variant surface glycoprotein 3068</fullName>
    </submittedName>
</protein>
<dbReference type="GO" id="GO:0098552">
    <property type="term" value="C:side of membrane"/>
    <property type="evidence" value="ECO:0007669"/>
    <property type="project" value="UniProtKB-KW"/>
</dbReference>
<feature type="non-terminal residue" evidence="11">
    <location>
        <position position="1"/>
    </location>
</feature>
<name>M4T891_9TRYP</name>
<organism evidence="11">
    <name type="scientific">Trypanosoma brucei</name>
    <dbReference type="NCBI Taxonomy" id="5691"/>
    <lineage>
        <taxon>Eukaryota</taxon>
        <taxon>Discoba</taxon>
        <taxon>Euglenozoa</taxon>
        <taxon>Kinetoplastea</taxon>
        <taxon>Metakinetoplastina</taxon>
        <taxon>Trypanosomatida</taxon>
        <taxon>Trypanosomatidae</taxon>
        <taxon>Trypanosoma</taxon>
    </lineage>
</organism>
<dbReference type="VEuPathDB" id="TriTrypDB:Tb1125.Tb11.v5.0919"/>
<evidence type="ECO:0000256" key="6">
    <source>
        <dbReference type="ARBA" id="ARBA00023136"/>
    </source>
</evidence>
<feature type="domain" description="Trypanosome variant surface glycoprotein B-type N-terminal" evidence="10">
    <location>
        <begin position="2"/>
        <end position="351"/>
    </location>
</feature>
<comment type="function">
    <text evidence="1">VSG forms a coat on the surface of the parasite. The trypanosome evades the immune response of the host by expressing a series of antigenically distinct VSGs from an estimated 1000 VSG genes.</text>
</comment>
<keyword evidence="3" id="KW-1003">Cell membrane</keyword>
<proteinExistence type="predicted"/>
<accession>M4T891</accession>
<evidence type="ECO:0000313" key="11">
    <source>
        <dbReference type="EMBL" id="AGH59115.1"/>
    </source>
</evidence>
<keyword evidence="7" id="KW-0325">Glycoprotein</keyword>
<evidence type="ECO:0000256" key="9">
    <source>
        <dbReference type="SAM" id="MobiDB-lite"/>
    </source>
</evidence>
<evidence type="ECO:0000256" key="8">
    <source>
        <dbReference type="ARBA" id="ARBA00023288"/>
    </source>
</evidence>
<evidence type="ECO:0000256" key="2">
    <source>
        <dbReference type="ARBA" id="ARBA00004609"/>
    </source>
</evidence>
<feature type="compositionally biased region" description="Basic and acidic residues" evidence="9">
    <location>
        <begin position="442"/>
        <end position="455"/>
    </location>
</feature>
<evidence type="ECO:0000256" key="3">
    <source>
        <dbReference type="ARBA" id="ARBA00022475"/>
    </source>
</evidence>
<dbReference type="AlphaFoldDB" id="M4T891"/>
<evidence type="ECO:0000256" key="1">
    <source>
        <dbReference type="ARBA" id="ARBA00002523"/>
    </source>
</evidence>
<dbReference type="GO" id="GO:0005886">
    <property type="term" value="C:plasma membrane"/>
    <property type="evidence" value="ECO:0007669"/>
    <property type="project" value="UniProtKB-SubCell"/>
</dbReference>
<dbReference type="EMBL" id="KC611684">
    <property type="protein sequence ID" value="AGH59115.1"/>
    <property type="molecule type" value="Genomic_DNA"/>
</dbReference>
<evidence type="ECO:0000256" key="4">
    <source>
        <dbReference type="ARBA" id="ARBA00022622"/>
    </source>
</evidence>
<evidence type="ECO:0000256" key="5">
    <source>
        <dbReference type="ARBA" id="ARBA00022729"/>
    </source>
</evidence>
<feature type="compositionally biased region" description="Basic and acidic residues" evidence="9">
    <location>
        <begin position="416"/>
        <end position="432"/>
    </location>
</feature>
<comment type="subcellular location">
    <subcellularLocation>
        <location evidence="2">Cell membrane</location>
        <topology evidence="2">Lipid-anchor</topology>
        <topology evidence="2">GPI-anchor</topology>
    </subcellularLocation>
</comment>
<keyword evidence="4" id="KW-0336">GPI-anchor</keyword>
<dbReference type="InterPro" id="IPR025932">
    <property type="entry name" value="Trypano_VSG_B_N_dom"/>
</dbReference>
<dbReference type="VEuPathDB" id="TriTrypDB:Tb427_000612300"/>
<sequence length="455" mass="49668">IVVNKTTATINTGDNRQEYVVLCKFLTIAESPFDLPQPSSLSSDDYELIQALNLSTSTDKWQNMMYEDKTAKSVHADAKAAGKDKLGYDNCWSDWQKAALDVLEDGGPQDVKELKVGALTQEQKAAAHAFISKIANKSRRIKSTFPQLSKVAATREEKEARKALKMAVHGADVSERRAETSNAAFGEDTQNTARETVCEAADRNKRAKTVLATLTCLCEKPDSTEVTDGACTKEAEGTTGWRAAANKAPDDDLVKIVKTCPQPRKKPYRFRDIRNAIKELSALFHTANGIGYLGAKIGGACDGKNNGGVCIKITGYEAARPAGLDKITWVSAFSNLADHMEERQPQLEAGNRSNKILGDLANEAKHEIETEKAIQWTGLSGATHSTTAVDKSAPNSVACDHYNRNTTCPKVNFKWEEKTETEGKCKPKEGEGQKNTAETEEGAAKTEKCKDKTEE</sequence>
<keyword evidence="8" id="KW-0449">Lipoprotein</keyword>
<keyword evidence="6" id="KW-0472">Membrane</keyword>